<dbReference type="PROSITE" id="PS50851">
    <property type="entry name" value="CHEW"/>
    <property type="match status" value="1"/>
</dbReference>
<dbReference type="PANTHER" id="PTHR22617:SF43">
    <property type="entry name" value="PROTEIN PILI"/>
    <property type="match status" value="1"/>
</dbReference>
<dbReference type="SUPFAM" id="SSF50341">
    <property type="entry name" value="CheW-like"/>
    <property type="match status" value="1"/>
</dbReference>
<protein>
    <recommendedName>
        <fullName evidence="1">CheW-like domain-containing protein</fullName>
    </recommendedName>
</protein>
<gene>
    <name evidence="2" type="ORF">MNBD_GAMMA24-1815</name>
</gene>
<dbReference type="SMART" id="SM00260">
    <property type="entry name" value="CheW"/>
    <property type="match status" value="1"/>
</dbReference>
<dbReference type="InterPro" id="IPR036061">
    <property type="entry name" value="CheW-like_dom_sf"/>
</dbReference>
<dbReference type="GO" id="GO:0005829">
    <property type="term" value="C:cytosol"/>
    <property type="evidence" value="ECO:0007669"/>
    <property type="project" value="TreeGrafter"/>
</dbReference>
<dbReference type="Gene3D" id="2.40.50.180">
    <property type="entry name" value="CheA-289, Domain 4"/>
    <property type="match status" value="1"/>
</dbReference>
<dbReference type="GO" id="GO:0006935">
    <property type="term" value="P:chemotaxis"/>
    <property type="evidence" value="ECO:0007669"/>
    <property type="project" value="InterPro"/>
</dbReference>
<proteinExistence type="predicted"/>
<evidence type="ECO:0000313" key="2">
    <source>
        <dbReference type="EMBL" id="VAX12825.1"/>
    </source>
</evidence>
<feature type="domain" description="CheW-like" evidence="1">
    <location>
        <begin position="1"/>
        <end position="143"/>
    </location>
</feature>
<dbReference type="Pfam" id="PF01584">
    <property type="entry name" value="CheW"/>
    <property type="match status" value="1"/>
</dbReference>
<name>A0A3B1C2C1_9ZZZZ</name>
<evidence type="ECO:0000259" key="1">
    <source>
        <dbReference type="PROSITE" id="PS50851"/>
    </source>
</evidence>
<organism evidence="2">
    <name type="scientific">hydrothermal vent metagenome</name>
    <dbReference type="NCBI Taxonomy" id="652676"/>
    <lineage>
        <taxon>unclassified sequences</taxon>
        <taxon>metagenomes</taxon>
        <taxon>ecological metagenomes</taxon>
    </lineage>
</organism>
<dbReference type="PANTHER" id="PTHR22617">
    <property type="entry name" value="CHEMOTAXIS SENSOR HISTIDINE KINASE-RELATED"/>
    <property type="match status" value="1"/>
</dbReference>
<dbReference type="Gene3D" id="2.30.30.40">
    <property type="entry name" value="SH3 Domains"/>
    <property type="match status" value="1"/>
</dbReference>
<dbReference type="InterPro" id="IPR039315">
    <property type="entry name" value="CheW"/>
</dbReference>
<dbReference type="EMBL" id="UOFZ01000064">
    <property type="protein sequence ID" value="VAX12825.1"/>
    <property type="molecule type" value="Genomic_DNA"/>
</dbReference>
<reference evidence="2" key="1">
    <citation type="submission" date="2018-06" db="EMBL/GenBank/DDBJ databases">
        <authorList>
            <person name="Zhirakovskaya E."/>
        </authorList>
    </citation>
    <scope>NUCLEOTIDE SEQUENCE</scope>
</reference>
<accession>A0A3B1C2C1</accession>
<dbReference type="AlphaFoldDB" id="A0A3B1C2C1"/>
<dbReference type="GO" id="GO:0007165">
    <property type="term" value="P:signal transduction"/>
    <property type="evidence" value="ECO:0007669"/>
    <property type="project" value="InterPro"/>
</dbReference>
<sequence>MLLLLFRVGDERYGLEASQVVEVAPLVCLKMIPQTPDYIAGLFDYRGCPVPVIDLCRLSSEQSCKVCMTSRIIIVNYGAENGQRKILGLLAEQVTETVKQDPAALISSDISITAAPWLGDFVKDSEGMLQLIDVDGLLPKMLRTSLFSAAS</sequence>
<dbReference type="InterPro" id="IPR002545">
    <property type="entry name" value="CheW-lke_dom"/>
</dbReference>